<evidence type="ECO:0000256" key="4">
    <source>
        <dbReference type="ARBA" id="ARBA00022989"/>
    </source>
</evidence>
<feature type="transmembrane region" description="Helical" evidence="7">
    <location>
        <begin position="401"/>
        <end position="425"/>
    </location>
</feature>
<accession>A0A1E3JW03</accession>
<proteinExistence type="inferred from homology"/>
<evidence type="ECO:0000256" key="6">
    <source>
        <dbReference type="SAM" id="MobiDB-lite"/>
    </source>
</evidence>
<dbReference type="GO" id="GO:0005886">
    <property type="term" value="C:plasma membrane"/>
    <property type="evidence" value="ECO:0007669"/>
    <property type="project" value="TreeGrafter"/>
</dbReference>
<comment type="subcellular location">
    <subcellularLocation>
        <location evidence="1">Membrane</location>
        <topology evidence="1">Multi-pass membrane protein</topology>
    </subcellularLocation>
</comment>
<comment type="caution">
    <text evidence="8">The sequence shown here is derived from an EMBL/GenBank/DDBJ whole genome shotgun (WGS) entry which is preliminary data.</text>
</comment>
<dbReference type="Gene3D" id="1.10.4160.10">
    <property type="entry name" value="Hydantoin permease"/>
    <property type="match status" value="1"/>
</dbReference>
<feature type="transmembrane region" description="Helical" evidence="7">
    <location>
        <begin position="378"/>
        <end position="395"/>
    </location>
</feature>
<keyword evidence="3 7" id="KW-0812">Transmembrane</keyword>
<dbReference type="OrthoDB" id="2018619at2759"/>
<sequence length="564" mass="61637">MNLKALLRKLEVDQHGEQINVEGQFINRDTIPQPKSKRNYGPWSFVGIWMVTGSFNIGGYTTGSSLISLGLNVWQSMLVVIIGHIINGFTCVGTGWPGGKYHIGYPILQRAAWGTRGADFVIALRIVLTFTWIAIQLWWGSQVVKTFIGAIWPSFYNLTTPLASGTMVVSDFVAFILYAVICAPVVWFRPQKYHLFFAVSSVAMVICVFSMLGWAVGTAGGPGALVHDTSALAGVDPAKGSDLGYAFVFGISSMLGGLSVHLLHQSDYTRLARKPGDQVFSQLVIVPLGTILNSLIGIIVTSCAAQLYPSEGLLWEPFYLFQVVQSDSGNSGRTRCAVAFASLAFICGQLGLTVCGNTFSGGIDLAGLFPRYFTIRRGAYLTLCMGFVMQPWSLLNGASKFLTVISAFSTFLAPMIAILIADFFILRHRRLSLLHLFTNSPKSIYWSFHGFNIRTFGCWLAGVIPFLPGFASNVEKSGLTGAIRLYKLGFIVGFAIGFITYILVNLIWPPPSPDLEDDEDYFGTFDNAQTEYVERQQVGTDEEKEEKEDAGEKGSSASVHVLGA</sequence>
<evidence type="ECO:0000256" key="2">
    <source>
        <dbReference type="ARBA" id="ARBA00008974"/>
    </source>
</evidence>
<dbReference type="PANTHER" id="PTHR30618:SF15">
    <property type="entry name" value="NICOTINAMIDE RIBOSIDE TRANSPORTER 1-RELATED"/>
    <property type="match status" value="1"/>
</dbReference>
<name>A0A1E3JW03_9TREE</name>
<dbReference type="InterPro" id="IPR045225">
    <property type="entry name" value="Uracil/uridine/allantoin_perm"/>
</dbReference>
<feature type="transmembrane region" description="Helical" evidence="7">
    <location>
        <begin position="73"/>
        <end position="96"/>
    </location>
</feature>
<feature type="transmembrane region" description="Helical" evidence="7">
    <location>
        <begin position="337"/>
        <end position="357"/>
    </location>
</feature>
<feature type="transmembrane region" description="Helical" evidence="7">
    <location>
        <begin position="488"/>
        <end position="508"/>
    </location>
</feature>
<evidence type="ECO:0000256" key="3">
    <source>
        <dbReference type="ARBA" id="ARBA00022692"/>
    </source>
</evidence>
<evidence type="ECO:0008006" key="10">
    <source>
        <dbReference type="Google" id="ProtNLM"/>
    </source>
</evidence>
<dbReference type="AlphaFoldDB" id="A0A1E3JW03"/>
<comment type="similarity">
    <text evidence="2">Belongs to the purine-cytosine permease (2.A.39) family.</text>
</comment>
<organism evidence="8 9">
    <name type="scientific">Cryptococcus amylolentus CBS 6273</name>
    <dbReference type="NCBI Taxonomy" id="1296118"/>
    <lineage>
        <taxon>Eukaryota</taxon>
        <taxon>Fungi</taxon>
        <taxon>Dikarya</taxon>
        <taxon>Basidiomycota</taxon>
        <taxon>Agaricomycotina</taxon>
        <taxon>Tremellomycetes</taxon>
        <taxon>Tremellales</taxon>
        <taxon>Cryptococcaceae</taxon>
        <taxon>Cryptococcus</taxon>
    </lineage>
</organism>
<feature type="transmembrane region" description="Helical" evidence="7">
    <location>
        <begin position="195"/>
        <end position="216"/>
    </location>
</feature>
<reference evidence="8 9" key="1">
    <citation type="submission" date="2016-06" db="EMBL/GenBank/DDBJ databases">
        <title>Evolution of pathogenesis and genome organization in the Tremellales.</title>
        <authorList>
            <person name="Cuomo C."/>
            <person name="Litvintseva A."/>
            <person name="Heitman J."/>
            <person name="Chen Y."/>
            <person name="Sun S."/>
            <person name="Springer D."/>
            <person name="Dromer F."/>
            <person name="Young S."/>
            <person name="Zeng Q."/>
            <person name="Chapman S."/>
            <person name="Gujja S."/>
            <person name="Saif S."/>
            <person name="Birren B."/>
        </authorList>
    </citation>
    <scope>NUCLEOTIDE SEQUENCE [LARGE SCALE GENOMIC DNA]</scope>
    <source>
        <strain evidence="8 9">CBS 6273</strain>
    </source>
</reference>
<feature type="compositionally biased region" description="Acidic residues" evidence="6">
    <location>
        <begin position="540"/>
        <end position="549"/>
    </location>
</feature>
<dbReference type="Pfam" id="PF02133">
    <property type="entry name" value="Transp_cyt_pur"/>
    <property type="match status" value="1"/>
</dbReference>
<evidence type="ECO:0000256" key="7">
    <source>
        <dbReference type="SAM" id="Phobius"/>
    </source>
</evidence>
<feature type="transmembrane region" description="Helical" evidence="7">
    <location>
        <begin position="117"/>
        <end position="139"/>
    </location>
</feature>
<protein>
    <recommendedName>
        <fullName evidence="10">Uracil permease</fullName>
    </recommendedName>
</protein>
<dbReference type="GO" id="GO:0015205">
    <property type="term" value="F:nucleobase transmembrane transporter activity"/>
    <property type="evidence" value="ECO:0007669"/>
    <property type="project" value="TreeGrafter"/>
</dbReference>
<dbReference type="Proteomes" id="UP000095149">
    <property type="component" value="Unassembled WGS sequence"/>
</dbReference>
<feature type="transmembrane region" description="Helical" evidence="7">
    <location>
        <begin position="243"/>
        <end position="263"/>
    </location>
</feature>
<keyword evidence="4 7" id="KW-1133">Transmembrane helix</keyword>
<evidence type="ECO:0000313" key="9">
    <source>
        <dbReference type="Proteomes" id="UP000095149"/>
    </source>
</evidence>
<dbReference type="PANTHER" id="PTHR30618">
    <property type="entry name" value="NCS1 FAMILY PURINE/PYRIMIDINE TRANSPORTER"/>
    <property type="match status" value="1"/>
</dbReference>
<dbReference type="InterPro" id="IPR001248">
    <property type="entry name" value="Pur-cyt_permease"/>
</dbReference>
<gene>
    <name evidence="8" type="ORF">I350_05650</name>
</gene>
<evidence type="ECO:0000313" key="8">
    <source>
        <dbReference type="EMBL" id="ODO05038.1"/>
    </source>
</evidence>
<feature type="transmembrane region" description="Helical" evidence="7">
    <location>
        <begin position="43"/>
        <end position="61"/>
    </location>
</feature>
<feature type="transmembrane region" description="Helical" evidence="7">
    <location>
        <begin position="162"/>
        <end position="188"/>
    </location>
</feature>
<dbReference type="EMBL" id="MEKH01000008">
    <property type="protein sequence ID" value="ODO05038.1"/>
    <property type="molecule type" value="Genomic_DNA"/>
</dbReference>
<feature type="region of interest" description="Disordered" evidence="6">
    <location>
        <begin position="535"/>
        <end position="564"/>
    </location>
</feature>
<evidence type="ECO:0000256" key="1">
    <source>
        <dbReference type="ARBA" id="ARBA00004141"/>
    </source>
</evidence>
<evidence type="ECO:0000256" key="5">
    <source>
        <dbReference type="ARBA" id="ARBA00023136"/>
    </source>
</evidence>
<keyword evidence="5 7" id="KW-0472">Membrane</keyword>
<feature type="transmembrane region" description="Helical" evidence="7">
    <location>
        <begin position="283"/>
        <end position="308"/>
    </location>
</feature>